<evidence type="ECO:0000256" key="3">
    <source>
        <dbReference type="ARBA" id="ARBA00022723"/>
    </source>
</evidence>
<evidence type="ECO:0000256" key="10">
    <source>
        <dbReference type="ARBA" id="ARBA00023242"/>
    </source>
</evidence>
<dbReference type="GO" id="GO:0008270">
    <property type="term" value="F:zinc ion binding"/>
    <property type="evidence" value="ECO:0007669"/>
    <property type="project" value="UniProtKB-KW"/>
</dbReference>
<proteinExistence type="inferred from homology"/>
<keyword evidence="9" id="KW-0804">Transcription</keyword>
<keyword evidence="5" id="KW-0862">Zinc</keyword>
<feature type="non-terminal residue" evidence="14">
    <location>
        <position position="1"/>
    </location>
</feature>
<dbReference type="AlphaFoldDB" id="A0A026X3P8"/>
<evidence type="ECO:0000259" key="13">
    <source>
        <dbReference type="PROSITE" id="PS50950"/>
    </source>
</evidence>
<evidence type="ECO:0000256" key="6">
    <source>
        <dbReference type="ARBA" id="ARBA00023015"/>
    </source>
</evidence>
<comment type="subcellular location">
    <subcellularLocation>
        <location evidence="1">Nucleus</location>
        <location evidence="1">Nucleoplasm</location>
    </subcellularLocation>
</comment>
<evidence type="ECO:0000256" key="11">
    <source>
        <dbReference type="ARBA" id="ARBA00023306"/>
    </source>
</evidence>
<evidence type="ECO:0000256" key="9">
    <source>
        <dbReference type="ARBA" id="ARBA00023163"/>
    </source>
</evidence>
<evidence type="ECO:0000256" key="12">
    <source>
        <dbReference type="PROSITE-ProRule" id="PRU00309"/>
    </source>
</evidence>
<reference evidence="14 15" key="1">
    <citation type="journal article" date="2014" name="Curr. Biol.">
        <title>The genome of the clonal raider ant Cerapachys biroi.</title>
        <authorList>
            <person name="Oxley P.R."/>
            <person name="Ji L."/>
            <person name="Fetter-Pruneda I."/>
            <person name="McKenzie S.K."/>
            <person name="Li C."/>
            <person name="Hu H."/>
            <person name="Zhang G."/>
            <person name="Kronauer D.J."/>
        </authorList>
    </citation>
    <scope>NUCLEOTIDE SEQUENCE [LARGE SCALE GENOMIC DNA]</scope>
</reference>
<dbReference type="PANTHER" id="PTHR46600">
    <property type="entry name" value="THAP DOMAIN-CONTAINING"/>
    <property type="match status" value="1"/>
</dbReference>
<name>A0A026X3P8_OOCBI</name>
<dbReference type="GO" id="GO:0005654">
    <property type="term" value="C:nucleoplasm"/>
    <property type="evidence" value="ECO:0007669"/>
    <property type="project" value="UniProtKB-SubCell"/>
</dbReference>
<dbReference type="PROSITE" id="PS50950">
    <property type="entry name" value="ZF_THAP"/>
    <property type="match status" value="1"/>
</dbReference>
<organism evidence="14 15">
    <name type="scientific">Ooceraea biroi</name>
    <name type="common">Clonal raider ant</name>
    <name type="synonym">Cerapachys biroi</name>
    <dbReference type="NCBI Taxonomy" id="2015173"/>
    <lineage>
        <taxon>Eukaryota</taxon>
        <taxon>Metazoa</taxon>
        <taxon>Ecdysozoa</taxon>
        <taxon>Arthropoda</taxon>
        <taxon>Hexapoda</taxon>
        <taxon>Insecta</taxon>
        <taxon>Pterygota</taxon>
        <taxon>Neoptera</taxon>
        <taxon>Endopterygota</taxon>
        <taxon>Hymenoptera</taxon>
        <taxon>Apocrita</taxon>
        <taxon>Aculeata</taxon>
        <taxon>Formicoidea</taxon>
        <taxon>Formicidae</taxon>
        <taxon>Dorylinae</taxon>
        <taxon>Ooceraea</taxon>
    </lineage>
</organism>
<keyword evidence="15" id="KW-1185">Reference proteome</keyword>
<dbReference type="InterPro" id="IPR026516">
    <property type="entry name" value="THAP1/10"/>
</dbReference>
<keyword evidence="10" id="KW-0539">Nucleus</keyword>
<dbReference type="PANTHER" id="PTHR46600:SF1">
    <property type="entry name" value="THAP DOMAIN-CONTAINING PROTEIN 1"/>
    <property type="match status" value="1"/>
</dbReference>
<evidence type="ECO:0000256" key="7">
    <source>
        <dbReference type="ARBA" id="ARBA00023054"/>
    </source>
</evidence>
<protein>
    <recommendedName>
        <fullName evidence="13">THAP-type domain-containing protein</fullName>
    </recommendedName>
</protein>
<evidence type="ECO:0000313" key="15">
    <source>
        <dbReference type="Proteomes" id="UP000053097"/>
    </source>
</evidence>
<sequence length="92" mass="10972">FFRVPRKDNIMKLWLSVLNMEHINQNAKLCSKHFTEQDFNISVVGEKKYLKPDAVPSRNLWKDEKNIDCNNSNEESIQNIQHYNIKHTSLKR</sequence>
<dbReference type="InterPro" id="IPR038441">
    <property type="entry name" value="THAP_Znf_sf"/>
</dbReference>
<evidence type="ECO:0000256" key="1">
    <source>
        <dbReference type="ARBA" id="ARBA00004642"/>
    </source>
</evidence>
<evidence type="ECO:0000256" key="2">
    <source>
        <dbReference type="ARBA" id="ARBA00006177"/>
    </source>
</evidence>
<evidence type="ECO:0000256" key="4">
    <source>
        <dbReference type="ARBA" id="ARBA00022771"/>
    </source>
</evidence>
<dbReference type="GO" id="GO:0043565">
    <property type="term" value="F:sequence-specific DNA binding"/>
    <property type="evidence" value="ECO:0007669"/>
    <property type="project" value="InterPro"/>
</dbReference>
<keyword evidence="3" id="KW-0479">Metal-binding</keyword>
<evidence type="ECO:0000256" key="8">
    <source>
        <dbReference type="ARBA" id="ARBA00023125"/>
    </source>
</evidence>
<keyword evidence="6" id="KW-0805">Transcription regulation</keyword>
<dbReference type="EMBL" id="KK107012">
    <property type="protein sequence ID" value="EZA62940.1"/>
    <property type="molecule type" value="Genomic_DNA"/>
</dbReference>
<accession>A0A026X3P8</accession>
<dbReference type="SUPFAM" id="SSF57716">
    <property type="entry name" value="Glucocorticoid receptor-like (DNA-binding domain)"/>
    <property type="match status" value="1"/>
</dbReference>
<dbReference type="Pfam" id="PF05485">
    <property type="entry name" value="THAP"/>
    <property type="match status" value="1"/>
</dbReference>
<dbReference type="InterPro" id="IPR006612">
    <property type="entry name" value="THAP_Znf"/>
</dbReference>
<dbReference type="SMART" id="SM00980">
    <property type="entry name" value="THAP"/>
    <property type="match status" value="1"/>
</dbReference>
<keyword evidence="8 12" id="KW-0238">DNA-binding</keyword>
<dbReference type="OrthoDB" id="7554705at2759"/>
<keyword evidence="4 12" id="KW-0863">Zinc-finger</keyword>
<feature type="domain" description="THAP-type" evidence="13">
    <location>
        <begin position="1"/>
        <end position="59"/>
    </location>
</feature>
<evidence type="ECO:0000313" key="14">
    <source>
        <dbReference type="EMBL" id="EZA62940.1"/>
    </source>
</evidence>
<dbReference type="Proteomes" id="UP000053097">
    <property type="component" value="Unassembled WGS sequence"/>
</dbReference>
<keyword evidence="7" id="KW-0175">Coiled coil</keyword>
<dbReference type="SMART" id="SM00692">
    <property type="entry name" value="DM3"/>
    <property type="match status" value="1"/>
</dbReference>
<evidence type="ECO:0000256" key="5">
    <source>
        <dbReference type="ARBA" id="ARBA00022833"/>
    </source>
</evidence>
<dbReference type="Gene3D" id="6.20.210.20">
    <property type="entry name" value="THAP domain"/>
    <property type="match status" value="1"/>
</dbReference>
<comment type="similarity">
    <text evidence="2">Belongs to the THAP1 family.</text>
</comment>
<keyword evidence="11" id="KW-0131">Cell cycle</keyword>
<gene>
    <name evidence="14" type="ORF">X777_15532</name>
</gene>